<dbReference type="AlphaFoldDB" id="A0A480AVE4"/>
<gene>
    <name evidence="2" type="ORF">AQPW35_45550</name>
</gene>
<evidence type="ECO:0000313" key="2">
    <source>
        <dbReference type="EMBL" id="GCL65474.1"/>
    </source>
</evidence>
<accession>A0A480AVE4</accession>
<organism evidence="2 3">
    <name type="scientific">Pseudaquabacterium pictum</name>
    <dbReference type="NCBI Taxonomy" id="2315236"/>
    <lineage>
        <taxon>Bacteria</taxon>
        <taxon>Pseudomonadati</taxon>
        <taxon>Pseudomonadota</taxon>
        <taxon>Betaproteobacteria</taxon>
        <taxon>Burkholderiales</taxon>
        <taxon>Sphaerotilaceae</taxon>
        <taxon>Pseudaquabacterium</taxon>
    </lineage>
</organism>
<keyword evidence="3" id="KW-1185">Reference proteome</keyword>
<dbReference type="OrthoDB" id="8898809at2"/>
<proteinExistence type="predicted"/>
<dbReference type="Proteomes" id="UP000301751">
    <property type="component" value="Unassembled WGS sequence"/>
</dbReference>
<name>A0A480AVE4_9BURK</name>
<comment type="caution">
    <text evidence="2">The sequence shown here is derived from an EMBL/GenBank/DDBJ whole genome shotgun (WGS) entry which is preliminary data.</text>
</comment>
<feature type="domain" description="Hemerythrin-like" evidence="1">
    <location>
        <begin position="18"/>
        <end position="157"/>
    </location>
</feature>
<dbReference type="Gene3D" id="1.20.120.520">
    <property type="entry name" value="nmb1532 protein domain like"/>
    <property type="match status" value="1"/>
</dbReference>
<evidence type="ECO:0000259" key="1">
    <source>
        <dbReference type="Pfam" id="PF01814"/>
    </source>
</evidence>
<dbReference type="Pfam" id="PF01814">
    <property type="entry name" value="Hemerythrin"/>
    <property type="match status" value="1"/>
</dbReference>
<dbReference type="CDD" id="cd12108">
    <property type="entry name" value="Hr-like"/>
    <property type="match status" value="1"/>
</dbReference>
<dbReference type="EMBL" id="BJCL01000017">
    <property type="protein sequence ID" value="GCL65474.1"/>
    <property type="molecule type" value="Genomic_DNA"/>
</dbReference>
<reference evidence="3" key="1">
    <citation type="submission" date="2019-03" db="EMBL/GenBank/DDBJ databases">
        <title>Aquabacterium pictum sp.nov., the first bacteriochlorophyll a-containing freshwater bacterium in the genus Aquabacterium of the class Betaproteobacteria.</title>
        <authorList>
            <person name="Hirose S."/>
            <person name="Tank M."/>
            <person name="Hara E."/>
            <person name="Tamaki H."/>
            <person name="Takaichi S."/>
            <person name="Haruta S."/>
            <person name="Hanada S."/>
        </authorList>
    </citation>
    <scope>NUCLEOTIDE SEQUENCE [LARGE SCALE GENOMIC DNA]</scope>
    <source>
        <strain evidence="3">W35</strain>
    </source>
</reference>
<protein>
    <recommendedName>
        <fullName evidence="1">Hemerythrin-like domain-containing protein</fullName>
    </recommendedName>
</protein>
<evidence type="ECO:0000313" key="3">
    <source>
        <dbReference type="Proteomes" id="UP000301751"/>
    </source>
</evidence>
<dbReference type="InterPro" id="IPR012312">
    <property type="entry name" value="Hemerythrin-like"/>
</dbReference>
<dbReference type="RefSeq" id="WP_137735189.1">
    <property type="nucleotide sequence ID" value="NZ_BJCL01000017.1"/>
</dbReference>
<sequence length="190" mass="20798">MALTLPGHSAPAVGFEVPLEMLAACHGRVQHQCETLLRLVAHLQTHGADRPAQEAASAVMRYFDTAARHHHEDEEQDLFPALLESMAGSDAVCLRELTASLCSDHRLLEQRWASLRQQLLQVAEGAASTLADADIPGFVRLYEQHIAREEAELLPMATRLLSDVELDRIGLAMRSRRGVVALTAAIAPQP</sequence>